<keyword evidence="7 10" id="KW-1133">Transmembrane helix</keyword>
<dbReference type="PANTHER" id="PTHR14275">
    <property type="entry name" value="PROMETHIN"/>
    <property type="match status" value="1"/>
</dbReference>
<dbReference type="InParanoid" id="A0A6P8N632"/>
<dbReference type="Proteomes" id="UP000515159">
    <property type="component" value="Chromosome 11"/>
</dbReference>
<gene>
    <name evidence="12" type="primary">TMEM159</name>
</gene>
<feature type="region of interest" description="Disordered" evidence="9">
    <location>
        <begin position="261"/>
        <end position="282"/>
    </location>
</feature>
<evidence type="ECO:0000256" key="10">
    <source>
        <dbReference type="SAM" id="Phobius"/>
    </source>
</evidence>
<comment type="subcellular location">
    <subcellularLocation>
        <location evidence="1">Endoplasmic reticulum membrane</location>
        <topology evidence="1">Multi-pass membrane protein</topology>
    </subcellularLocation>
    <subcellularLocation>
        <location evidence="2">Lipid droplet</location>
    </subcellularLocation>
</comment>
<sequence length="282" mass="29746">MGKRKGKVQAFSSGPKSSSFPVIAEDPINGFLSRCIISGFPATTSLGIEGESESPSSVSEAFSLSPGEWVPPAPPVARGSAVVFLPVPVHDAPQAPISQMDEVREDSAVLREKAVHDGCYYRKRSSAELSTGEGSQELEQGTGATSVVAFLNSPIGQYLNEHPCVALTLLVFFAMSAIPIGLFLLLIIGTAVTACVGVIIIEGIVISVGGIALLCVLCGLAALSIAISGVLCVCYLALSSLINYWYVWTSTHEKKQEYPENYPQSGIFSSASDTALNRSKED</sequence>
<keyword evidence="5 10" id="KW-0812">Transmembrane</keyword>
<keyword evidence="6" id="KW-0256">Endoplasmic reticulum</keyword>
<accession>A0A6P8N632</accession>
<keyword evidence="11" id="KW-1185">Reference proteome</keyword>
<evidence type="ECO:0000256" key="9">
    <source>
        <dbReference type="SAM" id="MobiDB-lite"/>
    </source>
</evidence>
<dbReference type="OrthoDB" id="9943433at2759"/>
<dbReference type="RefSeq" id="XP_033770957.1">
    <property type="nucleotide sequence ID" value="XM_033915066.1"/>
</dbReference>
<evidence type="ECO:0000256" key="4">
    <source>
        <dbReference type="ARBA" id="ARBA00022677"/>
    </source>
</evidence>
<reference evidence="12" key="1">
    <citation type="submission" date="2025-08" db="UniProtKB">
        <authorList>
            <consortium name="RefSeq"/>
        </authorList>
    </citation>
    <scope>IDENTIFICATION</scope>
</reference>
<protein>
    <submittedName>
        <fullName evidence="12">Promethin isoform X1</fullName>
    </submittedName>
</protein>
<dbReference type="AlphaFoldDB" id="A0A6P8N632"/>
<evidence type="ECO:0000256" key="6">
    <source>
        <dbReference type="ARBA" id="ARBA00022824"/>
    </source>
</evidence>
<evidence type="ECO:0000313" key="11">
    <source>
        <dbReference type="Proteomes" id="UP000515159"/>
    </source>
</evidence>
<dbReference type="KEGG" id="gsh:117345842"/>
<evidence type="ECO:0000256" key="7">
    <source>
        <dbReference type="ARBA" id="ARBA00022989"/>
    </source>
</evidence>
<feature type="transmembrane region" description="Helical" evidence="10">
    <location>
        <begin position="194"/>
        <end position="214"/>
    </location>
</feature>
<feature type="transmembrane region" description="Helical" evidence="10">
    <location>
        <begin position="165"/>
        <end position="187"/>
    </location>
</feature>
<dbReference type="GO" id="GO:0005811">
    <property type="term" value="C:lipid droplet"/>
    <property type="evidence" value="ECO:0007669"/>
    <property type="project" value="UniProtKB-SubCell"/>
</dbReference>
<evidence type="ECO:0000313" key="12">
    <source>
        <dbReference type="RefSeq" id="XP_033770957.1"/>
    </source>
</evidence>
<evidence type="ECO:0000256" key="3">
    <source>
        <dbReference type="ARBA" id="ARBA00007618"/>
    </source>
</evidence>
<organism evidence="11 12">
    <name type="scientific">Geotrypetes seraphini</name>
    <name type="common">Gaboon caecilian</name>
    <name type="synonym">Caecilia seraphini</name>
    <dbReference type="NCBI Taxonomy" id="260995"/>
    <lineage>
        <taxon>Eukaryota</taxon>
        <taxon>Metazoa</taxon>
        <taxon>Chordata</taxon>
        <taxon>Craniata</taxon>
        <taxon>Vertebrata</taxon>
        <taxon>Euteleostomi</taxon>
        <taxon>Amphibia</taxon>
        <taxon>Gymnophiona</taxon>
        <taxon>Geotrypetes</taxon>
    </lineage>
</organism>
<evidence type="ECO:0000256" key="2">
    <source>
        <dbReference type="ARBA" id="ARBA00004502"/>
    </source>
</evidence>
<feature type="transmembrane region" description="Helical" evidence="10">
    <location>
        <begin position="220"/>
        <end position="246"/>
    </location>
</feature>
<dbReference type="GO" id="GO:0005789">
    <property type="term" value="C:endoplasmic reticulum membrane"/>
    <property type="evidence" value="ECO:0007669"/>
    <property type="project" value="UniProtKB-SubCell"/>
</dbReference>
<dbReference type="InterPro" id="IPR029709">
    <property type="entry name" value="LDAF1"/>
</dbReference>
<evidence type="ECO:0000256" key="1">
    <source>
        <dbReference type="ARBA" id="ARBA00004477"/>
    </source>
</evidence>
<dbReference type="CTD" id="57146"/>
<proteinExistence type="inferred from homology"/>
<feature type="compositionally biased region" description="Polar residues" evidence="9">
    <location>
        <begin position="262"/>
        <end position="282"/>
    </location>
</feature>
<evidence type="ECO:0000256" key="8">
    <source>
        <dbReference type="ARBA" id="ARBA00023136"/>
    </source>
</evidence>
<evidence type="ECO:0000256" key="5">
    <source>
        <dbReference type="ARBA" id="ARBA00022692"/>
    </source>
</evidence>
<dbReference type="GeneID" id="117345842"/>
<keyword evidence="8 10" id="KW-0472">Membrane</keyword>
<dbReference type="PANTHER" id="PTHR14275:SF0">
    <property type="entry name" value="LIPID DROPLET ASSEMBLY FACTOR 1"/>
    <property type="match status" value="1"/>
</dbReference>
<dbReference type="Pfam" id="PF16015">
    <property type="entry name" value="Promethin"/>
    <property type="match status" value="1"/>
</dbReference>
<comment type="similarity">
    <text evidence="3">Belongs to the LDAF1 family.</text>
</comment>
<name>A0A6P8N632_GEOSA</name>
<keyword evidence="4" id="KW-0551">Lipid droplet</keyword>